<dbReference type="PANTHER" id="PTHR47287:SF15">
    <property type="entry name" value="ZINC FINGER PROTEIN 3-LIKE"/>
    <property type="match status" value="1"/>
</dbReference>
<dbReference type="Gene3D" id="3.30.160.60">
    <property type="entry name" value="Classic Zinc Finger"/>
    <property type="match status" value="1"/>
</dbReference>
<reference evidence="9 10" key="1">
    <citation type="submission" date="2022-12" db="EMBL/GenBank/DDBJ databases">
        <title>Chromosome-scale assembly of the Ensete ventricosum genome.</title>
        <authorList>
            <person name="Dussert Y."/>
            <person name="Stocks J."/>
            <person name="Wendawek A."/>
            <person name="Woldeyes F."/>
            <person name="Nichols R.A."/>
            <person name="Borrell J.S."/>
        </authorList>
    </citation>
    <scope>NUCLEOTIDE SEQUENCE [LARGE SCALE GENOMIC DNA]</scope>
    <source>
        <strain evidence="10">cv. Maze</strain>
        <tissue evidence="9">Seeds</tissue>
    </source>
</reference>
<evidence type="ECO:0000256" key="4">
    <source>
        <dbReference type="ARBA" id="ARBA00022833"/>
    </source>
</evidence>
<dbReference type="PANTHER" id="PTHR47287">
    <property type="entry name" value="C2H2 AND C2HC ZINC FINGERS SUPERFAMILY PROTEIN"/>
    <property type="match status" value="1"/>
</dbReference>
<keyword evidence="5" id="KW-0539">Nucleus</keyword>
<evidence type="ECO:0000256" key="2">
    <source>
        <dbReference type="ARBA" id="ARBA00022723"/>
    </source>
</evidence>
<proteinExistence type="predicted"/>
<gene>
    <name evidence="9" type="ORF">OPV22_024306</name>
</gene>
<evidence type="ECO:0000259" key="8">
    <source>
        <dbReference type="PROSITE" id="PS50157"/>
    </source>
</evidence>
<keyword evidence="4" id="KW-0862">Zinc</keyword>
<sequence length="145" mass="16411">MEVELEAYDLNLELALQPTTPPEPPRFFSCHYCNRKFYSSQALGGHQNAHKLERSLAKRRREMPTAVGPHAGMSPAAVDDDGSAFGRHPMVEFMKEEESSRHDLGLGKVTTAARRETAEQKWWGFYTPMEDKGKTAEEMDLSLKL</sequence>
<name>A0AAV8QYM5_ENSVE</name>
<evidence type="ECO:0000256" key="3">
    <source>
        <dbReference type="ARBA" id="ARBA00022771"/>
    </source>
</evidence>
<protein>
    <recommendedName>
        <fullName evidence="8">C2H2-type domain-containing protein</fullName>
    </recommendedName>
</protein>
<dbReference type="SUPFAM" id="SSF57667">
    <property type="entry name" value="beta-beta-alpha zinc fingers"/>
    <property type="match status" value="1"/>
</dbReference>
<dbReference type="GO" id="GO:0008270">
    <property type="term" value="F:zinc ion binding"/>
    <property type="evidence" value="ECO:0007669"/>
    <property type="project" value="UniProtKB-KW"/>
</dbReference>
<comment type="caution">
    <text evidence="9">The sequence shown here is derived from an EMBL/GenBank/DDBJ whole genome shotgun (WGS) entry which is preliminary data.</text>
</comment>
<dbReference type="AlphaFoldDB" id="A0AAV8QYM5"/>
<keyword evidence="3 6" id="KW-0863">Zinc-finger</keyword>
<evidence type="ECO:0000256" key="6">
    <source>
        <dbReference type="PROSITE-ProRule" id="PRU00042"/>
    </source>
</evidence>
<keyword evidence="10" id="KW-1185">Reference proteome</keyword>
<comment type="subcellular location">
    <subcellularLocation>
        <location evidence="1">Nucleus</location>
    </subcellularLocation>
</comment>
<dbReference type="GO" id="GO:0005634">
    <property type="term" value="C:nucleus"/>
    <property type="evidence" value="ECO:0007669"/>
    <property type="project" value="UniProtKB-SubCell"/>
</dbReference>
<feature type="region of interest" description="Disordered" evidence="7">
    <location>
        <begin position="61"/>
        <end position="85"/>
    </location>
</feature>
<evidence type="ECO:0000256" key="7">
    <source>
        <dbReference type="SAM" id="MobiDB-lite"/>
    </source>
</evidence>
<dbReference type="PROSITE" id="PS50157">
    <property type="entry name" value="ZINC_FINGER_C2H2_2"/>
    <property type="match status" value="1"/>
</dbReference>
<dbReference type="InterPro" id="IPR044246">
    <property type="entry name" value="ZFP3-like"/>
</dbReference>
<evidence type="ECO:0000313" key="10">
    <source>
        <dbReference type="Proteomes" id="UP001222027"/>
    </source>
</evidence>
<evidence type="ECO:0000256" key="5">
    <source>
        <dbReference type="ARBA" id="ARBA00023242"/>
    </source>
</evidence>
<dbReference type="PROSITE" id="PS00028">
    <property type="entry name" value="ZINC_FINGER_C2H2_1"/>
    <property type="match status" value="1"/>
</dbReference>
<dbReference type="Proteomes" id="UP001222027">
    <property type="component" value="Unassembled WGS sequence"/>
</dbReference>
<dbReference type="GO" id="GO:0009788">
    <property type="term" value="P:negative regulation of abscisic acid-activated signaling pathway"/>
    <property type="evidence" value="ECO:0007669"/>
    <property type="project" value="InterPro"/>
</dbReference>
<dbReference type="InterPro" id="IPR036236">
    <property type="entry name" value="Znf_C2H2_sf"/>
</dbReference>
<evidence type="ECO:0000313" key="9">
    <source>
        <dbReference type="EMBL" id="KAJ8480579.1"/>
    </source>
</evidence>
<dbReference type="EMBL" id="JAQQAF010000006">
    <property type="protein sequence ID" value="KAJ8480579.1"/>
    <property type="molecule type" value="Genomic_DNA"/>
</dbReference>
<organism evidence="9 10">
    <name type="scientific">Ensete ventricosum</name>
    <name type="common">Abyssinian banana</name>
    <name type="synonym">Musa ensete</name>
    <dbReference type="NCBI Taxonomy" id="4639"/>
    <lineage>
        <taxon>Eukaryota</taxon>
        <taxon>Viridiplantae</taxon>
        <taxon>Streptophyta</taxon>
        <taxon>Embryophyta</taxon>
        <taxon>Tracheophyta</taxon>
        <taxon>Spermatophyta</taxon>
        <taxon>Magnoliopsida</taxon>
        <taxon>Liliopsida</taxon>
        <taxon>Zingiberales</taxon>
        <taxon>Musaceae</taxon>
        <taxon>Ensete</taxon>
    </lineage>
</organism>
<evidence type="ECO:0000256" key="1">
    <source>
        <dbReference type="ARBA" id="ARBA00004123"/>
    </source>
</evidence>
<accession>A0AAV8QYM5</accession>
<keyword evidence="2" id="KW-0479">Metal-binding</keyword>
<dbReference type="InterPro" id="IPR013087">
    <property type="entry name" value="Znf_C2H2_type"/>
</dbReference>
<feature type="domain" description="C2H2-type" evidence="8">
    <location>
        <begin position="28"/>
        <end position="55"/>
    </location>
</feature>